<evidence type="ECO:0000256" key="1">
    <source>
        <dbReference type="SAM" id="MobiDB-lite"/>
    </source>
</evidence>
<keyword evidence="3" id="KW-1185">Reference proteome</keyword>
<reference evidence="2 3" key="1">
    <citation type="submission" date="2019-08" db="EMBL/GenBank/DDBJ databases">
        <authorList>
            <person name="Alioto T."/>
            <person name="Alioto T."/>
            <person name="Gomez Garrido J."/>
        </authorList>
    </citation>
    <scope>NUCLEOTIDE SEQUENCE [LARGE SCALE GENOMIC DNA]</scope>
</reference>
<gene>
    <name evidence="2" type="ORF">CINCED_3A009210</name>
</gene>
<evidence type="ECO:0000313" key="2">
    <source>
        <dbReference type="EMBL" id="VVC41748.1"/>
    </source>
</evidence>
<feature type="compositionally biased region" description="Polar residues" evidence="1">
    <location>
        <begin position="306"/>
        <end position="317"/>
    </location>
</feature>
<proteinExistence type="predicted"/>
<evidence type="ECO:0000313" key="3">
    <source>
        <dbReference type="Proteomes" id="UP000325440"/>
    </source>
</evidence>
<dbReference type="AlphaFoldDB" id="A0A5E4NHC0"/>
<dbReference type="Proteomes" id="UP000325440">
    <property type="component" value="Unassembled WGS sequence"/>
</dbReference>
<sequence length="388" mass="43552">MDNIRDINTKKESNKSKNVSEHFIELCLRDLIVEENWNSTESKHYRNLLNLYHRKMNECQTQKNKLKVSDIEIERLILAVSNLMSKLEKLLTSGYGDKILCPVSFPDGCDGNDGRDDATSLEEFTKKLMDNLCACENLTEEVSGKLAVVKALLAQSENDEEHLRNRVKALITIGCESAQIKSWDRDEDEIRTEVDRMSDELMNDGGTDVRNLRLTTERKTEALDETVIPIMDGAIDTLRCVSTIVADNIRLATELEGSRVAEETLGVKLIALRSADECRQRTGSMTVATEEENAQRQQFRNEKQRPCSSSSSIGDYNSPECTVSRVSSCATLVCDYHTDGRTRLTSSSSLSVVDGSAVYNNYNGDFQRSRSLELITPCVSIESVDKSF</sequence>
<organism evidence="2 3">
    <name type="scientific">Cinara cedri</name>
    <dbReference type="NCBI Taxonomy" id="506608"/>
    <lineage>
        <taxon>Eukaryota</taxon>
        <taxon>Metazoa</taxon>
        <taxon>Ecdysozoa</taxon>
        <taxon>Arthropoda</taxon>
        <taxon>Hexapoda</taxon>
        <taxon>Insecta</taxon>
        <taxon>Pterygota</taxon>
        <taxon>Neoptera</taxon>
        <taxon>Paraneoptera</taxon>
        <taxon>Hemiptera</taxon>
        <taxon>Sternorrhyncha</taxon>
        <taxon>Aphidomorpha</taxon>
        <taxon>Aphidoidea</taxon>
        <taxon>Aphididae</taxon>
        <taxon>Lachninae</taxon>
        <taxon>Cinara</taxon>
    </lineage>
</organism>
<dbReference type="EMBL" id="CABPRJ010001925">
    <property type="protein sequence ID" value="VVC41748.1"/>
    <property type="molecule type" value="Genomic_DNA"/>
</dbReference>
<protein>
    <submittedName>
        <fullName evidence="2">Uncharacterized protein</fullName>
    </submittedName>
</protein>
<name>A0A5E4NHC0_9HEMI</name>
<accession>A0A5E4NHC0</accession>
<feature type="region of interest" description="Disordered" evidence="1">
    <location>
        <begin position="283"/>
        <end position="317"/>
    </location>
</feature>